<evidence type="ECO:0000313" key="2">
    <source>
        <dbReference type="EMBL" id="MFK9090117.1"/>
    </source>
</evidence>
<sequence length="181" mass="20808">MKKFFKKISWTQRLIIVLAIFVGLGAYYYFSTGSLPFQKDAVTVKVEKTKDGETVVKMEDTNSSKIEREFPTDMPEDEVMAAIHKMSHQKVRADKKWGALPLTPERVNRLMKVVRDNHAQYKGSDVYIDILTRWSKGDFSRVDHDHNQVWELQGGTIGAADGIASVEEEQKFIEEHFKVVQ</sequence>
<name>A0ABW8RBP5_9BACI</name>
<keyword evidence="3" id="KW-1185">Reference proteome</keyword>
<dbReference type="EMBL" id="JBJHQH010000001">
    <property type="protein sequence ID" value="MFK9090117.1"/>
    <property type="molecule type" value="Genomic_DNA"/>
</dbReference>
<dbReference type="InterPro" id="IPR046208">
    <property type="entry name" value="DUF6241"/>
</dbReference>
<organism evidence="2 3">
    <name type="scientific">Bacillus salipaludis</name>
    <dbReference type="NCBI Taxonomy" id="2547811"/>
    <lineage>
        <taxon>Bacteria</taxon>
        <taxon>Bacillati</taxon>
        <taxon>Bacillota</taxon>
        <taxon>Bacilli</taxon>
        <taxon>Bacillales</taxon>
        <taxon>Bacillaceae</taxon>
        <taxon>Bacillus</taxon>
    </lineage>
</organism>
<feature type="transmembrane region" description="Helical" evidence="1">
    <location>
        <begin position="12"/>
        <end position="30"/>
    </location>
</feature>
<proteinExistence type="predicted"/>
<reference evidence="2 3" key="1">
    <citation type="submission" date="2024-11" db="EMBL/GenBank/DDBJ databases">
        <authorList>
            <person name="Lucas J.A."/>
        </authorList>
    </citation>
    <scope>NUCLEOTIDE SEQUENCE [LARGE SCALE GENOMIC DNA]</scope>
    <source>
        <strain evidence="2 3">Z 5.4</strain>
    </source>
</reference>
<dbReference type="Proteomes" id="UP001623041">
    <property type="component" value="Unassembled WGS sequence"/>
</dbReference>
<evidence type="ECO:0000313" key="3">
    <source>
        <dbReference type="Proteomes" id="UP001623041"/>
    </source>
</evidence>
<keyword evidence="1" id="KW-0472">Membrane</keyword>
<comment type="caution">
    <text evidence="2">The sequence shown here is derived from an EMBL/GenBank/DDBJ whole genome shotgun (WGS) entry which is preliminary data.</text>
</comment>
<evidence type="ECO:0000256" key="1">
    <source>
        <dbReference type="SAM" id="Phobius"/>
    </source>
</evidence>
<keyword evidence="1" id="KW-1133">Transmembrane helix</keyword>
<keyword evidence="1" id="KW-0812">Transmembrane</keyword>
<gene>
    <name evidence="2" type="ORF">ACJEBI_01295</name>
</gene>
<accession>A0ABW8RBP5</accession>
<dbReference type="Pfam" id="PF19754">
    <property type="entry name" value="DUF6241"/>
    <property type="match status" value="1"/>
</dbReference>
<protein>
    <submittedName>
        <fullName evidence="2">DUF6241 domain-containing protein</fullName>
    </submittedName>
</protein>
<dbReference type="RefSeq" id="WP_406578823.1">
    <property type="nucleotide sequence ID" value="NZ_JBJHQH010000001.1"/>
</dbReference>